<dbReference type="InterPro" id="IPR022998">
    <property type="entry name" value="ThiamineP_synth_TenI"/>
</dbReference>
<dbReference type="HOGENOM" id="CLU_018272_3_4_3"/>
<dbReference type="AlphaFoldDB" id="B4W552"/>
<proteinExistence type="predicted"/>
<keyword evidence="5" id="KW-1185">Reference proteome</keyword>
<dbReference type="PANTHER" id="PTHR20857">
    <property type="entry name" value="THIAMINE-PHOSPHATE PYROPHOSPHORYLASE"/>
    <property type="match status" value="1"/>
</dbReference>
<dbReference type="InterPro" id="IPR013785">
    <property type="entry name" value="Aldolase_TIM"/>
</dbReference>
<comment type="pathway">
    <text evidence="1">Cofactor biosynthesis; thiamine diphosphate biosynthesis.</text>
</comment>
<keyword evidence="2" id="KW-0784">Thiamine biosynthesis</keyword>
<gene>
    <name evidence="4" type="ORF">MC7420_5294</name>
</gene>
<dbReference type="GO" id="GO:0005737">
    <property type="term" value="C:cytoplasm"/>
    <property type="evidence" value="ECO:0007669"/>
    <property type="project" value="TreeGrafter"/>
</dbReference>
<dbReference type="OrthoDB" id="194683at2"/>
<dbReference type="Proteomes" id="UP000003835">
    <property type="component" value="Unassembled WGS sequence"/>
</dbReference>
<evidence type="ECO:0000313" key="4">
    <source>
        <dbReference type="EMBL" id="EDX70666.1"/>
    </source>
</evidence>
<dbReference type="SUPFAM" id="SSF51391">
    <property type="entry name" value="Thiamin phosphate synthase"/>
    <property type="match status" value="1"/>
</dbReference>
<evidence type="ECO:0000313" key="5">
    <source>
        <dbReference type="Proteomes" id="UP000003835"/>
    </source>
</evidence>
<dbReference type="eggNOG" id="COG0352">
    <property type="taxonomic scope" value="Bacteria"/>
</dbReference>
<organism evidence="4 5">
    <name type="scientific">Coleofasciculus chthonoplastes PCC 7420</name>
    <dbReference type="NCBI Taxonomy" id="118168"/>
    <lineage>
        <taxon>Bacteria</taxon>
        <taxon>Bacillati</taxon>
        <taxon>Cyanobacteriota</taxon>
        <taxon>Cyanophyceae</taxon>
        <taxon>Coleofasciculales</taxon>
        <taxon>Coleofasciculaceae</taxon>
        <taxon>Coleofasciculus</taxon>
    </lineage>
</organism>
<evidence type="ECO:0000259" key="3">
    <source>
        <dbReference type="Pfam" id="PF02581"/>
    </source>
</evidence>
<dbReference type="RefSeq" id="WP_006106521.1">
    <property type="nucleotide sequence ID" value="NZ_DS989884.1"/>
</dbReference>
<dbReference type="PANTHER" id="PTHR20857:SF23">
    <property type="entry name" value="THIAMINE BIOSYNTHETIC BIFUNCTIONAL ENZYME"/>
    <property type="match status" value="1"/>
</dbReference>
<dbReference type="Gene3D" id="3.20.20.70">
    <property type="entry name" value="Aldolase class I"/>
    <property type="match status" value="1"/>
</dbReference>
<reference evidence="4 5" key="1">
    <citation type="submission" date="2008-07" db="EMBL/GenBank/DDBJ databases">
        <authorList>
            <person name="Tandeau de Marsac N."/>
            <person name="Ferriera S."/>
            <person name="Johnson J."/>
            <person name="Kravitz S."/>
            <person name="Beeson K."/>
            <person name="Sutton G."/>
            <person name="Rogers Y.-H."/>
            <person name="Friedman R."/>
            <person name="Frazier M."/>
            <person name="Venter J.C."/>
        </authorList>
    </citation>
    <scope>NUCLEOTIDE SEQUENCE [LARGE SCALE GENOMIC DNA]</scope>
    <source>
        <strain evidence="4 5">PCC 7420</strain>
    </source>
</reference>
<sequence>MINNCSALSFELLLITDKAACHRAGRTVEQTLTSILNDINSRCVAILVRDKKATISEIATLISNLKPLTDSTGVLLLVHSYPQLALEYNLAGVHLSSTTAIAPVRQQLPPEMLIGVSRHGTDALDQDDIGLANYATISPVYSPLSKPDDQRNTLGLQGLRDSVKRSYRPLVALGGIEPGRVSDAIAQGAKAVAVIGAVMGAENPASVVQLLLDKDTHRAAK</sequence>
<dbReference type="GO" id="GO:0009228">
    <property type="term" value="P:thiamine biosynthetic process"/>
    <property type="evidence" value="ECO:0007669"/>
    <property type="project" value="UniProtKB-KW"/>
</dbReference>
<dbReference type="InterPro" id="IPR036206">
    <property type="entry name" value="ThiamineP_synth_sf"/>
</dbReference>
<dbReference type="EMBL" id="DS989884">
    <property type="protein sequence ID" value="EDX70666.1"/>
    <property type="molecule type" value="Genomic_DNA"/>
</dbReference>
<dbReference type="STRING" id="118168.MC7420_5294"/>
<protein>
    <submittedName>
        <fullName evidence="4">Thiamine monophosphate synthase/TENI subfamily</fullName>
    </submittedName>
</protein>
<evidence type="ECO:0000256" key="2">
    <source>
        <dbReference type="ARBA" id="ARBA00022977"/>
    </source>
</evidence>
<dbReference type="CDD" id="cd00564">
    <property type="entry name" value="TMP_TenI"/>
    <property type="match status" value="1"/>
</dbReference>
<feature type="domain" description="Thiamine phosphate synthase/TenI" evidence="3">
    <location>
        <begin position="12"/>
        <end position="198"/>
    </location>
</feature>
<name>B4W552_9CYAN</name>
<accession>B4W552</accession>
<dbReference type="GO" id="GO:0004789">
    <property type="term" value="F:thiamine-phosphate diphosphorylase activity"/>
    <property type="evidence" value="ECO:0007669"/>
    <property type="project" value="TreeGrafter"/>
</dbReference>
<evidence type="ECO:0000256" key="1">
    <source>
        <dbReference type="ARBA" id="ARBA00004948"/>
    </source>
</evidence>
<dbReference type="Pfam" id="PF02581">
    <property type="entry name" value="TMP-TENI"/>
    <property type="match status" value="1"/>
</dbReference>